<name>A0AAV1IDP4_9CHLO</name>
<sequence length="250" mass="27995">MRYFEACKCANLYLMPYMRDPRRPDHAGSGCESDSDEEQWARMQRNMQDQKVAAKEDINIGGRESSCLEDITWRCQLKQGRIQAQKSVNGAPLQSDDADTSSEDWSPVSTLRGLVKHTDVPQRLSGSGIHASKNKKQLHAAPTPREATALHSNTKHNGGSQLQQKTMRTRRLAVLPTRDEAITYKMQPAPEGGNREGLHSGCVGHEDAQLTDARLQEDLQSKSDSRQDLIFTGGLDTMRHMRKAGLMSWH</sequence>
<comment type="caution">
    <text evidence="2">The sequence shown here is derived from an EMBL/GenBank/DDBJ whole genome shotgun (WGS) entry which is preliminary data.</text>
</comment>
<keyword evidence="3" id="KW-1185">Reference proteome</keyword>
<dbReference type="Proteomes" id="UP001314263">
    <property type="component" value="Unassembled WGS sequence"/>
</dbReference>
<gene>
    <name evidence="2" type="ORF">CVIRNUC_007221</name>
</gene>
<dbReference type="AlphaFoldDB" id="A0AAV1IDP4"/>
<organism evidence="2 3">
    <name type="scientific">Coccomyxa viridis</name>
    <dbReference type="NCBI Taxonomy" id="1274662"/>
    <lineage>
        <taxon>Eukaryota</taxon>
        <taxon>Viridiplantae</taxon>
        <taxon>Chlorophyta</taxon>
        <taxon>core chlorophytes</taxon>
        <taxon>Trebouxiophyceae</taxon>
        <taxon>Trebouxiophyceae incertae sedis</taxon>
        <taxon>Coccomyxaceae</taxon>
        <taxon>Coccomyxa</taxon>
    </lineage>
</organism>
<evidence type="ECO:0000313" key="3">
    <source>
        <dbReference type="Proteomes" id="UP001314263"/>
    </source>
</evidence>
<dbReference type="EMBL" id="CAUYUE010000009">
    <property type="protein sequence ID" value="CAK0784018.1"/>
    <property type="molecule type" value="Genomic_DNA"/>
</dbReference>
<reference evidence="2 3" key="1">
    <citation type="submission" date="2023-10" db="EMBL/GenBank/DDBJ databases">
        <authorList>
            <person name="Maclean D."/>
            <person name="Macfadyen A."/>
        </authorList>
    </citation>
    <scope>NUCLEOTIDE SEQUENCE [LARGE SCALE GENOMIC DNA]</scope>
</reference>
<feature type="region of interest" description="Disordered" evidence="1">
    <location>
        <begin position="122"/>
        <end position="202"/>
    </location>
</feature>
<evidence type="ECO:0000313" key="2">
    <source>
        <dbReference type="EMBL" id="CAK0784018.1"/>
    </source>
</evidence>
<proteinExistence type="predicted"/>
<feature type="compositionally biased region" description="Basic and acidic residues" evidence="1">
    <location>
        <begin position="193"/>
        <end position="202"/>
    </location>
</feature>
<feature type="region of interest" description="Disordered" evidence="1">
    <location>
        <begin position="84"/>
        <end position="106"/>
    </location>
</feature>
<evidence type="ECO:0000256" key="1">
    <source>
        <dbReference type="SAM" id="MobiDB-lite"/>
    </source>
</evidence>
<feature type="compositionally biased region" description="Polar residues" evidence="1">
    <location>
        <begin position="150"/>
        <end position="166"/>
    </location>
</feature>
<protein>
    <submittedName>
        <fullName evidence="2">Uncharacterized protein</fullName>
    </submittedName>
</protein>
<accession>A0AAV1IDP4</accession>